<dbReference type="VEuPathDB" id="FungiDB:UREG_00676"/>
<dbReference type="HOGENOM" id="CLU_010246_3_0_1"/>
<evidence type="ECO:0000256" key="2">
    <source>
        <dbReference type="ARBA" id="ARBA00022801"/>
    </source>
</evidence>
<sequence>MGKWSYAVILDAGSSGTRAHVYRWPDPVVTRPSAKFRNVEKLPEISTNNEWTKKITPGVSSYAQKPDRLGPDHLKPLLDHVLNVIPPEAIRETPIYVLATAGMRLLSPQDQRHILTSACSYIRENTNLSLPDCSVHVKVIDGKTEGLYGWIATNYLLGGFDEPEKHNHGKDHHTYGFLDMGGASAQLAFAPNATEARKHANDLILLRLRSTSGRPQEYKVFVTSWLGFGVREARNRYVKALLRETASSGTQKRPDPCLPQKLSATIEGTILPANAPISTKNPYFVGTGKFDECLRRTMPLLAKDVPCEDDPCLLNGVHVPAIDFDVNHFVGISEYWHTTHEIFEMSHKDKAYDFNTYQNRVKEFCGMNWDEIRKGISGKKWGKKVNEEKAYEVCFKAAWIINILHDGIGIPRVGLENTQSSATNGTKEVLKHGKEKGYLDPFQAIHKIDSTEVSWALGKAVLYASSKMPPAEDTLPVGFGSNVPGIPNDFQYPASPHVPVLLPQPPQGSYTNKTGDHWHDSLFDGDSPRRIPGILLFVLIIFIALFFLCGRERRSRLYRKIGFSKSRGSPHKRRGLLAKLPFLRRAVSPTYERVLEEGARHFELGGVDSDDSDHSPTTALHPSKSAPGWGNPHHHHHHPTLKYALDNSSTHSIGSALEMETIKNHVDRTGLVIRTESRDRLSPLTLGPTLNGRKSRTSSPVRHKTPFSNM</sequence>
<dbReference type="RefSeq" id="XP_002541162.1">
    <property type="nucleotide sequence ID" value="XM_002541116.1"/>
</dbReference>
<keyword evidence="2 5" id="KW-0378">Hydrolase</keyword>
<evidence type="ECO:0000256" key="4">
    <source>
        <dbReference type="PIRSR" id="PIRSR600407-2"/>
    </source>
</evidence>
<dbReference type="GO" id="GO:0006256">
    <property type="term" value="P:UDP catabolic process"/>
    <property type="evidence" value="ECO:0007669"/>
    <property type="project" value="TreeGrafter"/>
</dbReference>
<dbReference type="InParanoid" id="C4JDM6"/>
<evidence type="ECO:0000256" key="1">
    <source>
        <dbReference type="ARBA" id="ARBA00009283"/>
    </source>
</evidence>
<dbReference type="GO" id="GO:0045134">
    <property type="term" value="F:UDP phosphatase activity"/>
    <property type="evidence" value="ECO:0007669"/>
    <property type="project" value="TreeGrafter"/>
</dbReference>
<feature type="transmembrane region" description="Helical" evidence="7">
    <location>
        <begin position="531"/>
        <end position="550"/>
    </location>
</feature>
<dbReference type="GO" id="GO:0017111">
    <property type="term" value="F:ribonucleoside triphosphate phosphatase activity"/>
    <property type="evidence" value="ECO:0007669"/>
    <property type="project" value="TreeGrafter"/>
</dbReference>
<evidence type="ECO:0000256" key="6">
    <source>
        <dbReference type="SAM" id="MobiDB-lite"/>
    </source>
</evidence>
<dbReference type="OMA" id="HESIGFM"/>
<dbReference type="PANTHER" id="PTHR11782">
    <property type="entry name" value="ADENOSINE/GUANOSINE DIPHOSPHATASE"/>
    <property type="match status" value="1"/>
</dbReference>
<gene>
    <name evidence="8" type="ORF">UREG_00676</name>
</gene>
<dbReference type="OrthoDB" id="6372431at2759"/>
<accession>C4JDM6</accession>
<dbReference type="GeneID" id="8438697"/>
<dbReference type="PROSITE" id="PS01238">
    <property type="entry name" value="GDA1_CD39_NTPASE"/>
    <property type="match status" value="1"/>
</dbReference>
<dbReference type="Proteomes" id="UP000002058">
    <property type="component" value="Unassembled WGS sequence"/>
</dbReference>
<feature type="region of interest" description="Disordered" evidence="6">
    <location>
        <begin position="605"/>
        <end position="640"/>
    </location>
</feature>
<evidence type="ECO:0000256" key="3">
    <source>
        <dbReference type="PIRSR" id="PIRSR600407-1"/>
    </source>
</evidence>
<dbReference type="InterPro" id="IPR000407">
    <property type="entry name" value="GDA1_CD39_NTPase"/>
</dbReference>
<dbReference type="Gene3D" id="3.30.420.40">
    <property type="match status" value="1"/>
</dbReference>
<reference evidence="9" key="1">
    <citation type="journal article" date="2009" name="Genome Res.">
        <title>Comparative genomic analyses of the human fungal pathogens Coccidioides and their relatives.</title>
        <authorList>
            <person name="Sharpton T.J."/>
            <person name="Stajich J.E."/>
            <person name="Rounsley S.D."/>
            <person name="Gardner M.J."/>
            <person name="Wortman J.R."/>
            <person name="Jordar V.S."/>
            <person name="Maiti R."/>
            <person name="Kodira C.D."/>
            <person name="Neafsey D.E."/>
            <person name="Zeng Q."/>
            <person name="Hung C.-Y."/>
            <person name="McMahan C."/>
            <person name="Muszewska A."/>
            <person name="Grynberg M."/>
            <person name="Mandel M.A."/>
            <person name="Kellner E.M."/>
            <person name="Barker B.M."/>
            <person name="Galgiani J.N."/>
            <person name="Orbach M.J."/>
            <person name="Kirkland T.N."/>
            <person name="Cole G.T."/>
            <person name="Henn M.R."/>
            <person name="Birren B.W."/>
            <person name="Taylor J.W."/>
        </authorList>
    </citation>
    <scope>NUCLEOTIDE SEQUENCE [LARGE SCALE GENOMIC DNA]</scope>
    <source>
        <strain evidence="9">UAMH 1704</strain>
    </source>
</reference>
<evidence type="ECO:0000256" key="5">
    <source>
        <dbReference type="RuleBase" id="RU003833"/>
    </source>
</evidence>
<dbReference type="Gene3D" id="3.30.420.150">
    <property type="entry name" value="Exopolyphosphatase. Domain 2"/>
    <property type="match status" value="1"/>
</dbReference>
<dbReference type="KEGG" id="ure:UREG_00676"/>
<keyword evidence="9" id="KW-1185">Reference proteome</keyword>
<name>C4JDM6_UNCRE</name>
<feature type="region of interest" description="Disordered" evidence="6">
    <location>
        <begin position="682"/>
        <end position="710"/>
    </location>
</feature>
<keyword evidence="4" id="KW-0547">Nucleotide-binding</keyword>
<dbReference type="FunCoup" id="C4JDM6">
    <property type="interactions" value="224"/>
</dbReference>
<dbReference type="GO" id="GO:0016020">
    <property type="term" value="C:membrane"/>
    <property type="evidence" value="ECO:0007669"/>
    <property type="project" value="TreeGrafter"/>
</dbReference>
<dbReference type="Pfam" id="PF01150">
    <property type="entry name" value="GDA1_CD39"/>
    <property type="match status" value="1"/>
</dbReference>
<dbReference type="STRING" id="336963.C4JDM6"/>
<keyword evidence="4" id="KW-0067">ATP-binding</keyword>
<dbReference type="eggNOG" id="KOG1386">
    <property type="taxonomic scope" value="Eukaryota"/>
</dbReference>
<feature type="active site" description="Proton acceptor" evidence="3">
    <location>
        <position position="145"/>
    </location>
</feature>
<keyword evidence="7" id="KW-1133">Transmembrane helix</keyword>
<dbReference type="GO" id="GO:0004382">
    <property type="term" value="F:GDP phosphatase activity"/>
    <property type="evidence" value="ECO:0007669"/>
    <property type="project" value="TreeGrafter"/>
</dbReference>
<evidence type="ECO:0008006" key="10">
    <source>
        <dbReference type="Google" id="ProtNLM"/>
    </source>
</evidence>
<evidence type="ECO:0000256" key="7">
    <source>
        <dbReference type="SAM" id="Phobius"/>
    </source>
</evidence>
<dbReference type="PANTHER" id="PTHR11782:SF121">
    <property type="entry name" value="NUCLEOSIDE-DIPHOSPHATASE MIG-23"/>
    <property type="match status" value="1"/>
</dbReference>
<keyword evidence="7" id="KW-0812">Transmembrane</keyword>
<evidence type="ECO:0000313" key="9">
    <source>
        <dbReference type="Proteomes" id="UP000002058"/>
    </source>
</evidence>
<protein>
    <recommendedName>
        <fullName evidence="10">Golgi apyrase</fullName>
    </recommendedName>
</protein>
<proteinExistence type="inferred from homology"/>
<dbReference type="GO" id="GO:0046036">
    <property type="term" value="P:CTP metabolic process"/>
    <property type="evidence" value="ECO:0007669"/>
    <property type="project" value="TreeGrafter"/>
</dbReference>
<dbReference type="CDD" id="cd24039">
    <property type="entry name" value="ASKHA_NBD_YND1-like"/>
    <property type="match status" value="1"/>
</dbReference>
<comment type="similarity">
    <text evidence="1 5">Belongs to the GDA1/CD39 NTPase family.</text>
</comment>
<dbReference type="AlphaFoldDB" id="C4JDM6"/>
<dbReference type="GO" id="GO:0005524">
    <property type="term" value="F:ATP binding"/>
    <property type="evidence" value="ECO:0007669"/>
    <property type="project" value="UniProtKB-KW"/>
</dbReference>
<feature type="compositionally biased region" description="Basic residues" evidence="6">
    <location>
        <begin position="693"/>
        <end position="710"/>
    </location>
</feature>
<dbReference type="GO" id="GO:0005794">
    <property type="term" value="C:Golgi apparatus"/>
    <property type="evidence" value="ECO:0007669"/>
    <property type="project" value="TreeGrafter"/>
</dbReference>
<keyword evidence="7" id="KW-0472">Membrane</keyword>
<feature type="binding site" evidence="4">
    <location>
        <begin position="182"/>
        <end position="186"/>
    </location>
    <ligand>
        <name>ATP</name>
        <dbReference type="ChEBI" id="CHEBI:30616"/>
    </ligand>
</feature>
<dbReference type="EMBL" id="CH476615">
    <property type="protein sequence ID" value="EEP75829.1"/>
    <property type="molecule type" value="Genomic_DNA"/>
</dbReference>
<evidence type="ECO:0000313" key="8">
    <source>
        <dbReference type="EMBL" id="EEP75829.1"/>
    </source>
</evidence>
<organism evidence="8 9">
    <name type="scientific">Uncinocarpus reesii (strain UAMH 1704)</name>
    <dbReference type="NCBI Taxonomy" id="336963"/>
    <lineage>
        <taxon>Eukaryota</taxon>
        <taxon>Fungi</taxon>
        <taxon>Dikarya</taxon>
        <taxon>Ascomycota</taxon>
        <taxon>Pezizomycotina</taxon>
        <taxon>Eurotiomycetes</taxon>
        <taxon>Eurotiomycetidae</taxon>
        <taxon>Onygenales</taxon>
        <taxon>Onygenaceae</taxon>
        <taxon>Uncinocarpus</taxon>
    </lineage>
</organism>